<dbReference type="Pfam" id="PF05118">
    <property type="entry name" value="Asp_Arg_Hydrox"/>
    <property type="match status" value="1"/>
</dbReference>
<evidence type="ECO:0000313" key="5">
    <source>
        <dbReference type="EMBL" id="KUR72242.1"/>
    </source>
</evidence>
<dbReference type="GO" id="GO:0016020">
    <property type="term" value="C:membrane"/>
    <property type="evidence" value="ECO:0007669"/>
    <property type="project" value="TreeGrafter"/>
</dbReference>
<keyword evidence="2" id="KW-0223">Dioxygenase</keyword>
<dbReference type="InterPro" id="IPR011990">
    <property type="entry name" value="TPR-like_helical_dom_sf"/>
</dbReference>
<dbReference type="PANTHER" id="PTHR46332:SF5">
    <property type="entry name" value="ASPARTATE BETA-HYDROXYLASE DOMAIN CONTAINING 2"/>
    <property type="match status" value="1"/>
</dbReference>
<evidence type="ECO:0000256" key="3">
    <source>
        <dbReference type="ARBA" id="ARBA00023002"/>
    </source>
</evidence>
<name>A0A124JVG4_9SPHN</name>
<dbReference type="OrthoDB" id="21665at2"/>
<comment type="caution">
    <text evidence="5">The sequence shown here is derived from an EMBL/GenBank/DDBJ whole genome shotgun (WGS) entry which is preliminary data.</text>
</comment>
<dbReference type="InterPro" id="IPR051821">
    <property type="entry name" value="Asp/Asn_beta-hydroxylase"/>
</dbReference>
<dbReference type="AlphaFoldDB" id="A0A124JVG4"/>
<keyword evidence="3" id="KW-0560">Oxidoreductase</keyword>
<dbReference type="STRING" id="1117702.AQZ52_02870"/>
<comment type="similarity">
    <text evidence="1">Belongs to the aspartyl/asparaginyl beta-hydroxylase family.</text>
</comment>
<dbReference type="InterPro" id="IPR007803">
    <property type="entry name" value="Asp/Arg/Pro-Hydrxlase"/>
</dbReference>
<dbReference type="RefSeq" id="WP_067906413.1">
    <property type="nucleotide sequence ID" value="NZ_KQ954244.1"/>
</dbReference>
<evidence type="ECO:0000259" key="4">
    <source>
        <dbReference type="Pfam" id="PF05118"/>
    </source>
</evidence>
<proteinExistence type="inferred from homology"/>
<dbReference type="Proteomes" id="UP000058012">
    <property type="component" value="Unassembled WGS sequence"/>
</dbReference>
<protein>
    <recommendedName>
        <fullName evidence="4">Aspartyl/asparaginy/proline hydroxylase domain-containing protein</fullName>
    </recommendedName>
</protein>
<gene>
    <name evidence="5" type="ORF">AQZ52_02870</name>
</gene>
<dbReference type="SUPFAM" id="SSF48452">
    <property type="entry name" value="TPR-like"/>
    <property type="match status" value="1"/>
</dbReference>
<sequence>MTPAPIDRARAQAANARAMAALRAGDAPAAIQAAREAAEADPQALSLWINLALACRMGGDSAGERGALERALDLDRLDFTAQLRMAQLLQREGDETKALLAWDGVLQLAQHFPGLPDPVRAELSAGEGYCAALRARIAAATRAALATDADLRDETERRRIDAFASAALGQRRIYVNECAGLHYPFLPADEFFDRRHFPWFAALEAEAAAIRAELDALLAEPGEAIRPYVRMEAGSPDNKWTALDGSLDWSACFLWEYGVPNAAVVERCPHTARVLQNLSLARIPGRAPNAFFSILQPHSRIPAHTGVTNTRAIVHLALDVPPGCGFRVGGEMREWVEGKAFAFDDTIEHEAWNDSDARRAVLIIDTWNPHLTERECAAISAYFAANDAALG</sequence>
<dbReference type="Gene3D" id="1.25.40.10">
    <property type="entry name" value="Tetratricopeptide repeat domain"/>
    <property type="match status" value="1"/>
</dbReference>
<evidence type="ECO:0000256" key="1">
    <source>
        <dbReference type="ARBA" id="ARBA00007730"/>
    </source>
</evidence>
<feature type="domain" description="Aspartyl/asparaginy/proline hydroxylase" evidence="4">
    <location>
        <begin position="205"/>
        <end position="369"/>
    </location>
</feature>
<evidence type="ECO:0000256" key="2">
    <source>
        <dbReference type="ARBA" id="ARBA00022964"/>
    </source>
</evidence>
<dbReference type="EMBL" id="LLZS01000003">
    <property type="protein sequence ID" value="KUR72242.1"/>
    <property type="molecule type" value="Genomic_DNA"/>
</dbReference>
<dbReference type="InterPro" id="IPR027443">
    <property type="entry name" value="IPNS-like_sf"/>
</dbReference>
<dbReference type="Gene3D" id="2.60.120.330">
    <property type="entry name" value="B-lactam Antibiotic, Isopenicillin N Synthase, Chain"/>
    <property type="match status" value="1"/>
</dbReference>
<dbReference type="SUPFAM" id="SSF51197">
    <property type="entry name" value="Clavaminate synthase-like"/>
    <property type="match status" value="1"/>
</dbReference>
<evidence type="ECO:0000313" key="6">
    <source>
        <dbReference type="Proteomes" id="UP000058012"/>
    </source>
</evidence>
<organism evidence="5 6">
    <name type="scientific">Novosphingobium fuchskuhlense</name>
    <dbReference type="NCBI Taxonomy" id="1117702"/>
    <lineage>
        <taxon>Bacteria</taxon>
        <taxon>Pseudomonadati</taxon>
        <taxon>Pseudomonadota</taxon>
        <taxon>Alphaproteobacteria</taxon>
        <taxon>Sphingomonadales</taxon>
        <taxon>Sphingomonadaceae</taxon>
        <taxon>Novosphingobium</taxon>
    </lineage>
</organism>
<keyword evidence="6" id="KW-1185">Reference proteome</keyword>
<dbReference type="GO" id="GO:0051213">
    <property type="term" value="F:dioxygenase activity"/>
    <property type="evidence" value="ECO:0007669"/>
    <property type="project" value="UniProtKB-KW"/>
</dbReference>
<dbReference type="PANTHER" id="PTHR46332">
    <property type="entry name" value="ASPARTATE BETA-HYDROXYLASE DOMAIN-CONTAINING PROTEIN 2"/>
    <property type="match status" value="1"/>
</dbReference>
<accession>A0A124JVG4</accession>
<reference evidence="5 6" key="1">
    <citation type="submission" date="2015-10" db="EMBL/GenBank/DDBJ databases">
        <title>Draft genome sequence of Novosphingobium fuchskuhlense DSM 25065 isolated from a surface water sample of the southwest basin of Lake Grosse Fuchskuhle.</title>
        <authorList>
            <person name="Ruckert C."/>
            <person name="Winkler A."/>
            <person name="Glaeser J."/>
            <person name="Grossart H.-P."/>
            <person name="Kalinowski J."/>
            <person name="Glaeser S."/>
        </authorList>
    </citation>
    <scope>NUCLEOTIDE SEQUENCE [LARGE SCALE GENOMIC DNA]</scope>
    <source>
        <strain evidence="5 6">FNE08-7</strain>
    </source>
</reference>